<dbReference type="Proteomes" id="UP001150925">
    <property type="component" value="Unassembled WGS sequence"/>
</dbReference>
<dbReference type="Pfam" id="PF00010">
    <property type="entry name" value="HLH"/>
    <property type="match status" value="1"/>
</dbReference>
<dbReference type="GO" id="GO:0046983">
    <property type="term" value="F:protein dimerization activity"/>
    <property type="evidence" value="ECO:0007669"/>
    <property type="project" value="InterPro"/>
</dbReference>
<evidence type="ECO:0000256" key="1">
    <source>
        <dbReference type="ARBA" id="ARBA00004123"/>
    </source>
</evidence>
<comment type="subcellular location">
    <subcellularLocation>
        <location evidence="1">Nucleus</location>
    </subcellularLocation>
</comment>
<feature type="domain" description="BHLH" evidence="7">
    <location>
        <begin position="114"/>
        <end position="197"/>
    </location>
</feature>
<accession>A0A9W8AJN4</accession>
<evidence type="ECO:0000259" key="7">
    <source>
        <dbReference type="PROSITE" id="PS50888"/>
    </source>
</evidence>
<dbReference type="GO" id="GO:0000981">
    <property type="term" value="F:DNA-binding transcription factor activity, RNA polymerase II-specific"/>
    <property type="evidence" value="ECO:0007669"/>
    <property type="project" value="TreeGrafter"/>
</dbReference>
<keyword evidence="4" id="KW-0539">Nucleus</keyword>
<dbReference type="PANTHER" id="PTHR46117:SF3">
    <property type="entry name" value="FI24210P1"/>
    <property type="match status" value="1"/>
</dbReference>
<evidence type="ECO:0000313" key="9">
    <source>
        <dbReference type="Proteomes" id="UP001150925"/>
    </source>
</evidence>
<dbReference type="OrthoDB" id="690068at2759"/>
<dbReference type="InterPro" id="IPR036638">
    <property type="entry name" value="HLH_DNA-bd_sf"/>
</dbReference>
<proteinExistence type="predicted"/>
<dbReference type="InterPro" id="IPR051732">
    <property type="entry name" value="USF"/>
</dbReference>
<dbReference type="SUPFAM" id="SSF47459">
    <property type="entry name" value="HLH, helix-loop-helix DNA-binding domain"/>
    <property type="match status" value="1"/>
</dbReference>
<evidence type="ECO:0000256" key="6">
    <source>
        <dbReference type="SAM" id="MobiDB-lite"/>
    </source>
</evidence>
<dbReference type="GO" id="GO:0000978">
    <property type="term" value="F:RNA polymerase II cis-regulatory region sequence-specific DNA binding"/>
    <property type="evidence" value="ECO:0007669"/>
    <property type="project" value="TreeGrafter"/>
</dbReference>
<sequence>MSKEGTSGLEDGRPAVQPPTAHTTAFYPNRPSPMIILNTVHQPAPPEKVPIGDKLRERASKGYVFDDCIREYNPDQLQQKCNGQAKGKKYHVNGINVLNRDNLDTTTASRRLQRRREQHNRIERKRRDLINQYINELTALVVNPSSKSSNKDVDTIPTLEPRTDSATSDSAMMAVAMGQKMGRSDVLRRTVERVQQLMKDNQALTARNRILEDENARLRRQLRSTADCPLPSNVTSPISSASSASFGSSIHPSPALTDALPALRSFPQDRTCLPAHPVPSYAVGHSNPSPISSVYSPGTPRQSALLGPPYVPLSSGKGGNDDLSPNHSNMNSYTGYFPNATSLHTPCPPTPLPSASRFNGSSLATTLSAATTTTHPASNISVLNSSSSATFPGDTHKTHRTTLSYESSTQNMSTYPFHAQLYQEDNPTHIIHDNANPLVHLKGQSAYHAG</sequence>
<evidence type="ECO:0000313" key="8">
    <source>
        <dbReference type="EMBL" id="KAJ1954195.1"/>
    </source>
</evidence>
<protein>
    <recommendedName>
        <fullName evidence="7">BHLH domain-containing protein</fullName>
    </recommendedName>
</protein>
<keyword evidence="5" id="KW-0175">Coiled coil</keyword>
<keyword evidence="3" id="KW-0804">Transcription</keyword>
<feature type="region of interest" description="Disordered" evidence="6">
    <location>
        <begin position="145"/>
        <end position="168"/>
    </location>
</feature>
<dbReference type="PANTHER" id="PTHR46117">
    <property type="entry name" value="FI24210P1"/>
    <property type="match status" value="1"/>
</dbReference>
<dbReference type="AlphaFoldDB" id="A0A9W8AJN4"/>
<reference evidence="8" key="1">
    <citation type="submission" date="2022-07" db="EMBL/GenBank/DDBJ databases">
        <title>Phylogenomic reconstructions and comparative analyses of Kickxellomycotina fungi.</title>
        <authorList>
            <person name="Reynolds N.K."/>
            <person name="Stajich J.E."/>
            <person name="Barry K."/>
            <person name="Grigoriev I.V."/>
            <person name="Crous P."/>
            <person name="Smith M.E."/>
        </authorList>
    </citation>
    <scope>NUCLEOTIDE SEQUENCE</scope>
    <source>
        <strain evidence="8">RSA 1196</strain>
    </source>
</reference>
<feature type="coiled-coil region" evidence="5">
    <location>
        <begin position="187"/>
        <end position="221"/>
    </location>
</feature>
<dbReference type="SMART" id="SM00353">
    <property type="entry name" value="HLH"/>
    <property type="match status" value="1"/>
</dbReference>
<dbReference type="EMBL" id="JANBPY010002647">
    <property type="protein sequence ID" value="KAJ1954195.1"/>
    <property type="molecule type" value="Genomic_DNA"/>
</dbReference>
<comment type="caution">
    <text evidence="8">The sequence shown here is derived from an EMBL/GenBank/DDBJ whole genome shotgun (WGS) entry which is preliminary data.</text>
</comment>
<evidence type="ECO:0000256" key="2">
    <source>
        <dbReference type="ARBA" id="ARBA00023015"/>
    </source>
</evidence>
<dbReference type="InterPro" id="IPR011598">
    <property type="entry name" value="bHLH_dom"/>
</dbReference>
<name>A0A9W8AJN4_9FUNG</name>
<organism evidence="8 9">
    <name type="scientific">Dispira parvispora</name>
    <dbReference type="NCBI Taxonomy" id="1520584"/>
    <lineage>
        <taxon>Eukaryota</taxon>
        <taxon>Fungi</taxon>
        <taxon>Fungi incertae sedis</taxon>
        <taxon>Zoopagomycota</taxon>
        <taxon>Kickxellomycotina</taxon>
        <taxon>Dimargaritomycetes</taxon>
        <taxon>Dimargaritales</taxon>
        <taxon>Dimargaritaceae</taxon>
        <taxon>Dispira</taxon>
    </lineage>
</organism>
<dbReference type="PROSITE" id="PS50888">
    <property type="entry name" value="BHLH"/>
    <property type="match status" value="1"/>
</dbReference>
<keyword evidence="2" id="KW-0805">Transcription regulation</keyword>
<dbReference type="GO" id="GO:0005634">
    <property type="term" value="C:nucleus"/>
    <property type="evidence" value="ECO:0007669"/>
    <property type="project" value="UniProtKB-SubCell"/>
</dbReference>
<keyword evidence="9" id="KW-1185">Reference proteome</keyword>
<evidence type="ECO:0000256" key="4">
    <source>
        <dbReference type="ARBA" id="ARBA00023242"/>
    </source>
</evidence>
<evidence type="ECO:0000256" key="3">
    <source>
        <dbReference type="ARBA" id="ARBA00023163"/>
    </source>
</evidence>
<evidence type="ECO:0000256" key="5">
    <source>
        <dbReference type="SAM" id="Coils"/>
    </source>
</evidence>
<feature type="region of interest" description="Disordered" evidence="6">
    <location>
        <begin position="1"/>
        <end position="30"/>
    </location>
</feature>
<gene>
    <name evidence="8" type="ORF">IWQ62_005816</name>
</gene>
<dbReference type="Gene3D" id="4.10.280.10">
    <property type="entry name" value="Helix-loop-helix DNA-binding domain"/>
    <property type="match status" value="1"/>
</dbReference>